<dbReference type="Proteomes" id="UP000735302">
    <property type="component" value="Unassembled WGS sequence"/>
</dbReference>
<name>A0AAV3ZP11_9GAST</name>
<gene>
    <name evidence="1" type="ORF">PoB_002355400</name>
</gene>
<keyword evidence="2" id="KW-1185">Reference proteome</keyword>
<comment type="caution">
    <text evidence="1">The sequence shown here is derived from an EMBL/GenBank/DDBJ whole genome shotgun (WGS) entry which is preliminary data.</text>
</comment>
<evidence type="ECO:0008006" key="3">
    <source>
        <dbReference type="Google" id="ProtNLM"/>
    </source>
</evidence>
<evidence type="ECO:0000313" key="2">
    <source>
        <dbReference type="Proteomes" id="UP000735302"/>
    </source>
</evidence>
<dbReference type="EMBL" id="BLXT01002730">
    <property type="protein sequence ID" value="GFN97048.1"/>
    <property type="molecule type" value="Genomic_DNA"/>
</dbReference>
<reference evidence="1 2" key="1">
    <citation type="journal article" date="2021" name="Elife">
        <title>Chloroplast acquisition without the gene transfer in kleptoplastic sea slugs, Plakobranchus ocellatus.</title>
        <authorList>
            <person name="Maeda T."/>
            <person name="Takahashi S."/>
            <person name="Yoshida T."/>
            <person name="Shimamura S."/>
            <person name="Takaki Y."/>
            <person name="Nagai Y."/>
            <person name="Toyoda A."/>
            <person name="Suzuki Y."/>
            <person name="Arimoto A."/>
            <person name="Ishii H."/>
            <person name="Satoh N."/>
            <person name="Nishiyama T."/>
            <person name="Hasebe M."/>
            <person name="Maruyama T."/>
            <person name="Minagawa J."/>
            <person name="Obokata J."/>
            <person name="Shigenobu S."/>
        </authorList>
    </citation>
    <scope>NUCLEOTIDE SEQUENCE [LARGE SCALE GENOMIC DNA]</scope>
</reference>
<protein>
    <recommendedName>
        <fullName evidence="3">AIG1-type G domain-containing protein</fullName>
    </recommendedName>
</protein>
<dbReference type="AlphaFoldDB" id="A0AAV3ZP11"/>
<accession>A0AAV3ZP11</accession>
<organism evidence="1 2">
    <name type="scientific">Plakobranchus ocellatus</name>
    <dbReference type="NCBI Taxonomy" id="259542"/>
    <lineage>
        <taxon>Eukaryota</taxon>
        <taxon>Metazoa</taxon>
        <taxon>Spiralia</taxon>
        <taxon>Lophotrochozoa</taxon>
        <taxon>Mollusca</taxon>
        <taxon>Gastropoda</taxon>
        <taxon>Heterobranchia</taxon>
        <taxon>Euthyneura</taxon>
        <taxon>Panpulmonata</taxon>
        <taxon>Sacoglossa</taxon>
        <taxon>Placobranchoidea</taxon>
        <taxon>Plakobranchidae</taxon>
        <taxon>Plakobranchus</taxon>
    </lineage>
</organism>
<evidence type="ECO:0000313" key="1">
    <source>
        <dbReference type="EMBL" id="GFN97048.1"/>
    </source>
</evidence>
<sequence length="120" mass="13678">MTKAELVLVIFGLEELDGYFESMLVFLRDVMVKSEENRSPPQVLVAITDKGATFPSSVTEFKKIQITDVMESLNEYEKWHHQQEADVLNEASNNERINACVENMISFFCSLLSISWPLAT</sequence>
<proteinExistence type="predicted"/>